<keyword evidence="1" id="KW-0812">Transmembrane</keyword>
<proteinExistence type="predicted"/>
<comment type="caution">
    <text evidence="2">The sequence shown here is derived from an EMBL/GenBank/DDBJ whole genome shotgun (WGS) entry which is preliminary data.</text>
</comment>
<reference evidence="2" key="1">
    <citation type="journal article" date="2020" name="bioRxiv">
        <title>A rank-normalized archaeal taxonomy based on genome phylogeny resolves widespread incomplete and uneven classifications.</title>
        <authorList>
            <person name="Rinke C."/>
            <person name="Chuvochina M."/>
            <person name="Mussig A.J."/>
            <person name="Chaumeil P.-A."/>
            <person name="Waite D.W."/>
            <person name="Whitman W.B."/>
            <person name="Parks D.H."/>
            <person name="Hugenholtz P."/>
        </authorList>
    </citation>
    <scope>NUCLEOTIDE SEQUENCE</scope>
    <source>
        <strain evidence="2">UBA10219</strain>
    </source>
</reference>
<dbReference type="EMBL" id="JAGVWE010000004">
    <property type="protein sequence ID" value="MBS3063275.1"/>
    <property type="molecule type" value="Genomic_DNA"/>
</dbReference>
<evidence type="ECO:0000313" key="2">
    <source>
        <dbReference type="EMBL" id="HIH16162.1"/>
    </source>
</evidence>
<evidence type="ECO:0008006" key="5">
    <source>
        <dbReference type="Google" id="ProtNLM"/>
    </source>
</evidence>
<feature type="transmembrane region" description="Helical" evidence="1">
    <location>
        <begin position="20"/>
        <end position="37"/>
    </location>
</feature>
<keyword evidence="1" id="KW-0472">Membrane</keyword>
<name>A0A7J4JEG8_9ARCH</name>
<dbReference type="AlphaFoldDB" id="A0A7J4JEG8"/>
<dbReference type="Proteomes" id="UP000678237">
    <property type="component" value="Unassembled WGS sequence"/>
</dbReference>
<dbReference type="EMBL" id="DUGH01000048">
    <property type="protein sequence ID" value="HIH16162.1"/>
    <property type="molecule type" value="Genomic_DNA"/>
</dbReference>
<feature type="transmembrane region" description="Helical" evidence="1">
    <location>
        <begin position="49"/>
        <end position="70"/>
    </location>
</feature>
<sequence>MAVERVLYEEQAPVGWAFKGFWLALVAALAALLYYLSQQAVGIESLAPGLAALGLVVLAFYWLYLMRFVATEQALEIRLPFYSYRVPVQDISSAELVDRVPFYIGWGVRMSLDTLYFVSQHKQSMLVHKKSGHFKKLVLTAREPVKLMAGIQAAQRLLQERQEQAAAEGKP</sequence>
<accession>A0A7J4JEG8</accession>
<dbReference type="Proteomes" id="UP000564964">
    <property type="component" value="Unassembled WGS sequence"/>
</dbReference>
<gene>
    <name evidence="2" type="ORF">HA252_02045</name>
    <name evidence="3" type="ORF">J4203_05370</name>
</gene>
<reference evidence="3" key="3">
    <citation type="submission" date="2021-05" db="EMBL/GenBank/DDBJ databases">
        <title>Protein family content uncovers lineage relationships and bacterial pathway maintenance mechanisms in DPANN archaea.</title>
        <authorList>
            <person name="Castelle C.J."/>
            <person name="Meheust R."/>
            <person name="Jaffe A.L."/>
            <person name="Seitz K."/>
            <person name="Gong X."/>
            <person name="Baker B.J."/>
            <person name="Banfield J.F."/>
        </authorList>
    </citation>
    <scope>NUCLEOTIDE SEQUENCE</scope>
    <source>
        <strain evidence="3">RIFCSPLOWO2_01_FULL_58_19</strain>
    </source>
</reference>
<keyword evidence="1" id="KW-1133">Transmembrane helix</keyword>
<organism evidence="2 4">
    <name type="scientific">Candidatus Iainarchaeum sp</name>
    <dbReference type="NCBI Taxonomy" id="3101447"/>
    <lineage>
        <taxon>Archaea</taxon>
        <taxon>Candidatus Iainarchaeota</taxon>
        <taxon>Candidatus Iainarchaeia</taxon>
        <taxon>Candidatus Iainarchaeales</taxon>
        <taxon>Candidatus Iainarchaeaceae</taxon>
        <taxon>Candidatus Iainarchaeum</taxon>
    </lineage>
</organism>
<reference evidence="3" key="2">
    <citation type="submission" date="2021-03" db="EMBL/GenBank/DDBJ databases">
        <authorList>
            <person name="Jaffe A."/>
        </authorList>
    </citation>
    <scope>NUCLEOTIDE SEQUENCE</scope>
    <source>
        <strain evidence="3">RIFCSPLOWO2_01_FULL_58_19</strain>
    </source>
</reference>
<evidence type="ECO:0000313" key="4">
    <source>
        <dbReference type="Proteomes" id="UP000564964"/>
    </source>
</evidence>
<protein>
    <recommendedName>
        <fullName evidence="5">PH domain-containing protein</fullName>
    </recommendedName>
</protein>
<evidence type="ECO:0000313" key="3">
    <source>
        <dbReference type="EMBL" id="MBS3063275.1"/>
    </source>
</evidence>
<evidence type="ECO:0000256" key="1">
    <source>
        <dbReference type="SAM" id="Phobius"/>
    </source>
</evidence>